<evidence type="ECO:0000256" key="2">
    <source>
        <dbReference type="ARBA" id="ARBA00022692"/>
    </source>
</evidence>
<keyword evidence="10" id="KW-1185">Reference proteome</keyword>
<protein>
    <recommendedName>
        <fullName evidence="8">ABC transporter domain-containing protein</fullName>
    </recommendedName>
</protein>
<comment type="caution">
    <text evidence="9">The sequence shown here is derived from an EMBL/GenBank/DDBJ whole genome shotgun (WGS) entry which is preliminary data.</text>
</comment>
<feature type="transmembrane region" description="Helical" evidence="7">
    <location>
        <begin position="317"/>
        <end position="341"/>
    </location>
</feature>
<dbReference type="Gene3D" id="1.20.1560.10">
    <property type="entry name" value="ABC transporter type 1, transmembrane domain"/>
    <property type="match status" value="1"/>
</dbReference>
<comment type="subcellular location">
    <subcellularLocation>
        <location evidence="1">Cell membrane</location>
        <topology evidence="1">Multi-pass membrane protein</topology>
    </subcellularLocation>
</comment>
<proteinExistence type="predicted"/>
<dbReference type="Pfam" id="PF00005">
    <property type="entry name" value="ABC_tran"/>
    <property type="match status" value="1"/>
</dbReference>
<dbReference type="SUPFAM" id="SSF90123">
    <property type="entry name" value="ABC transporter transmembrane region"/>
    <property type="match status" value="1"/>
</dbReference>
<evidence type="ECO:0000256" key="5">
    <source>
        <dbReference type="ARBA" id="ARBA00022989"/>
    </source>
</evidence>
<dbReference type="GO" id="GO:0005524">
    <property type="term" value="F:ATP binding"/>
    <property type="evidence" value="ECO:0007669"/>
    <property type="project" value="UniProtKB-KW"/>
</dbReference>
<evidence type="ECO:0000256" key="3">
    <source>
        <dbReference type="ARBA" id="ARBA00022741"/>
    </source>
</evidence>
<accession>W4L5R1</accession>
<evidence type="ECO:0000256" key="6">
    <source>
        <dbReference type="ARBA" id="ARBA00023136"/>
    </source>
</evidence>
<dbReference type="GO" id="GO:0005886">
    <property type="term" value="C:plasma membrane"/>
    <property type="evidence" value="ECO:0007669"/>
    <property type="project" value="UniProtKB-SubCell"/>
</dbReference>
<dbReference type="PROSITE" id="PS00211">
    <property type="entry name" value="ABC_TRANSPORTER_1"/>
    <property type="match status" value="1"/>
</dbReference>
<keyword evidence="6 7" id="KW-0472">Membrane</keyword>
<feature type="transmembrane region" description="Helical" evidence="7">
    <location>
        <begin position="212"/>
        <end position="234"/>
    </location>
</feature>
<dbReference type="PANTHER" id="PTHR24221:SF654">
    <property type="entry name" value="ATP-BINDING CASSETTE SUB-FAMILY B MEMBER 6"/>
    <property type="match status" value="1"/>
</dbReference>
<dbReference type="SUPFAM" id="SSF52540">
    <property type="entry name" value="P-loop containing nucleoside triphosphate hydrolases"/>
    <property type="match status" value="1"/>
</dbReference>
<keyword evidence="5 7" id="KW-1133">Transmembrane helix</keyword>
<feature type="transmembrane region" description="Helical" evidence="7">
    <location>
        <begin position="249"/>
        <end position="273"/>
    </location>
</feature>
<evidence type="ECO:0000313" key="10">
    <source>
        <dbReference type="Proteomes" id="UP000019141"/>
    </source>
</evidence>
<evidence type="ECO:0000259" key="8">
    <source>
        <dbReference type="PROSITE" id="PS50893"/>
    </source>
</evidence>
<feature type="transmembrane region" description="Helical" evidence="7">
    <location>
        <begin position="426"/>
        <end position="451"/>
    </location>
</feature>
<dbReference type="PANTHER" id="PTHR24221">
    <property type="entry name" value="ATP-BINDING CASSETTE SUB-FAMILY B"/>
    <property type="match status" value="1"/>
</dbReference>
<dbReference type="GO" id="GO:0016887">
    <property type="term" value="F:ATP hydrolysis activity"/>
    <property type="evidence" value="ECO:0007669"/>
    <property type="project" value="InterPro"/>
</dbReference>
<feature type="transmembrane region" description="Helical" evidence="7">
    <location>
        <begin position="471"/>
        <end position="489"/>
    </location>
</feature>
<gene>
    <name evidence="9" type="ORF">ETSY1_39485</name>
</gene>
<evidence type="ECO:0000256" key="7">
    <source>
        <dbReference type="SAM" id="Phobius"/>
    </source>
</evidence>
<dbReference type="HOGENOM" id="CLU_388783_0_0_7"/>
<evidence type="ECO:0000313" key="9">
    <source>
        <dbReference type="EMBL" id="ETW93377.1"/>
    </source>
</evidence>
<feature type="transmembrane region" description="Helical" evidence="7">
    <location>
        <begin position="347"/>
        <end position="364"/>
    </location>
</feature>
<dbReference type="InterPro" id="IPR039421">
    <property type="entry name" value="Type_1_exporter"/>
</dbReference>
<dbReference type="EMBL" id="AZHW01001247">
    <property type="protein sequence ID" value="ETW93377.1"/>
    <property type="molecule type" value="Genomic_DNA"/>
</dbReference>
<keyword evidence="4" id="KW-0067">ATP-binding</keyword>
<evidence type="ECO:0000256" key="4">
    <source>
        <dbReference type="ARBA" id="ARBA00022840"/>
    </source>
</evidence>
<reference evidence="9 10" key="1">
    <citation type="journal article" date="2014" name="Nature">
        <title>An environmental bacterial taxon with a large and distinct metabolic repertoire.</title>
        <authorList>
            <person name="Wilson M.C."/>
            <person name="Mori T."/>
            <person name="Ruckert C."/>
            <person name="Uria A.R."/>
            <person name="Helf M.J."/>
            <person name="Takada K."/>
            <person name="Gernert C."/>
            <person name="Steffens U.A."/>
            <person name="Heycke N."/>
            <person name="Schmitt S."/>
            <person name="Rinke C."/>
            <person name="Helfrich E.J."/>
            <person name="Brachmann A.O."/>
            <person name="Gurgui C."/>
            <person name="Wakimoto T."/>
            <person name="Kracht M."/>
            <person name="Crusemann M."/>
            <person name="Hentschel U."/>
            <person name="Abe I."/>
            <person name="Matsunaga S."/>
            <person name="Kalinowski J."/>
            <person name="Takeyama H."/>
            <person name="Piel J."/>
        </authorList>
    </citation>
    <scope>NUCLEOTIDE SEQUENCE [LARGE SCALE GENOMIC DNA]</scope>
    <source>
        <strain evidence="10">TSY1</strain>
    </source>
</reference>
<dbReference type="Proteomes" id="UP000019141">
    <property type="component" value="Unassembled WGS sequence"/>
</dbReference>
<feature type="domain" description="ABC transporter" evidence="8">
    <location>
        <begin position="527"/>
        <end position="725"/>
    </location>
</feature>
<dbReference type="InterPro" id="IPR003439">
    <property type="entry name" value="ABC_transporter-like_ATP-bd"/>
</dbReference>
<sequence>MKLNAEAGHGLFRSPVALEAWTWPLREIGEALAELSRQSGLMTTGFSVHIPPMPPQTDENRIDQWLSMAASQCEVEMEPVETTYGEVVTMLQSVAPALLRLPDSDDHGEGRVVALLRSGRRLRVIGPDRLVYRMAPVVLRDVWCAAFDQLHGPALDELLQAAGLSERRQTQARRAILSAQLGGVPMRGCWMMRRAPNAALFKQAQEAGLPRLGLLFLWSNAAALLFTLAGWRLIGHAALTDRFVAGGLWAWALLVLTSLIFQSVAAMTQGWLATGVGSLLKRRLLFGSLQLQPEEMRHQGIGQFLGRILEIETVSQVAATGGFGVVLSGLQLMAALALLWLGAGGQLLTLAFGAWMGLAGLLLWRDLKLHEIWTQMYRAMTHDLVERMVGHRTRLAQEAPAHWHDDEDVLLSRYLHQTARLDRLQVLIEVVLPRGWLVVGLIGLIPVMLGPPPPLESLAISLGGIMLANQALTQLVAGVSGLVMATVAWKQLQPLHQAAKWPMASMTVEGVRMAASEPPAEVGEAVIRARGLLFRYGEQGRYVLQDCHLDIRSGDRLLLEGVSGGGKSTLAALLSGLRQSGGGILLLRGYDWSTLGGATWRRQVVSVPQFHENHVFTGTLAFNVLMGRRWPPDVEDMMEAESVCQQLGLGDLMARMPAGMQQMVGESGWRLSHGERSRIFIARALLQGAELLILDESFAALDPATLEQSLSYVFERTPTLLVIAHP</sequence>
<dbReference type="InterPro" id="IPR027417">
    <property type="entry name" value="P-loop_NTPase"/>
</dbReference>
<dbReference type="InterPro" id="IPR017871">
    <property type="entry name" value="ABC_transporter-like_CS"/>
</dbReference>
<keyword evidence="2 7" id="KW-0812">Transmembrane</keyword>
<dbReference type="GO" id="GO:0034040">
    <property type="term" value="F:ATPase-coupled lipid transmembrane transporter activity"/>
    <property type="evidence" value="ECO:0007669"/>
    <property type="project" value="TreeGrafter"/>
</dbReference>
<name>W4L5R1_ENTF1</name>
<dbReference type="PROSITE" id="PS50893">
    <property type="entry name" value="ABC_TRANSPORTER_2"/>
    <property type="match status" value="1"/>
</dbReference>
<dbReference type="Gene3D" id="3.40.50.300">
    <property type="entry name" value="P-loop containing nucleotide triphosphate hydrolases"/>
    <property type="match status" value="1"/>
</dbReference>
<evidence type="ECO:0000256" key="1">
    <source>
        <dbReference type="ARBA" id="ARBA00004651"/>
    </source>
</evidence>
<dbReference type="InterPro" id="IPR036640">
    <property type="entry name" value="ABC1_TM_sf"/>
</dbReference>
<keyword evidence="3" id="KW-0547">Nucleotide-binding</keyword>
<organism evidence="9 10">
    <name type="scientific">Entotheonella factor</name>
    <dbReference type="NCBI Taxonomy" id="1429438"/>
    <lineage>
        <taxon>Bacteria</taxon>
        <taxon>Pseudomonadati</taxon>
        <taxon>Nitrospinota/Tectimicrobiota group</taxon>
        <taxon>Candidatus Tectimicrobiota</taxon>
        <taxon>Candidatus Entotheonellia</taxon>
        <taxon>Candidatus Entotheonellales</taxon>
        <taxon>Candidatus Entotheonellaceae</taxon>
        <taxon>Candidatus Entotheonella</taxon>
    </lineage>
</organism>
<dbReference type="AlphaFoldDB" id="W4L5R1"/>